<dbReference type="EMBL" id="UEYP01000031">
    <property type="protein sequence ID" value="SSC66765.1"/>
    <property type="molecule type" value="Genomic_DNA"/>
</dbReference>
<dbReference type="GO" id="GO:0007059">
    <property type="term" value="P:chromosome segregation"/>
    <property type="evidence" value="ECO:0007669"/>
    <property type="project" value="TreeGrafter"/>
</dbReference>
<keyword evidence="5" id="KW-0614">Plasmid</keyword>
<dbReference type="Pfam" id="PF02195">
    <property type="entry name" value="ParB_N"/>
    <property type="match status" value="1"/>
</dbReference>
<dbReference type="InterPro" id="IPR050336">
    <property type="entry name" value="Chromosome_partition/occlusion"/>
</dbReference>
<dbReference type="CDD" id="cd16405">
    <property type="entry name" value="RepB_like_N"/>
    <property type="match status" value="1"/>
</dbReference>
<dbReference type="SUPFAM" id="SSF110849">
    <property type="entry name" value="ParB/Sulfiredoxin"/>
    <property type="match status" value="1"/>
</dbReference>
<dbReference type="Gene3D" id="1.10.10.2830">
    <property type="match status" value="1"/>
</dbReference>
<dbReference type="Pfam" id="PF07506">
    <property type="entry name" value="RepB"/>
    <property type="match status" value="1"/>
</dbReference>
<dbReference type="InterPro" id="IPR011111">
    <property type="entry name" value="Plasmid_RepB"/>
</dbReference>
<dbReference type="InterPro" id="IPR037972">
    <property type="entry name" value="RepB_N"/>
</dbReference>
<gene>
    <name evidence="4" type="ORF">RHIZ70_2473</name>
    <name evidence="5" type="ORF">RHIZ70P_145</name>
</gene>
<dbReference type="Proteomes" id="UP000254764">
    <property type="component" value="Unassembled WGS sequence"/>
</dbReference>
<dbReference type="InterPro" id="IPR017819">
    <property type="entry name" value="Plasmid_partition_RepB"/>
</dbReference>
<dbReference type="RefSeq" id="WP_115672734.1">
    <property type="nucleotide sequence ID" value="NZ_LS974446.1"/>
</dbReference>
<dbReference type="InterPro" id="IPR003115">
    <property type="entry name" value="ParB_N"/>
</dbReference>
<dbReference type="SUPFAM" id="SSF109709">
    <property type="entry name" value="KorB DNA-binding domain-like"/>
    <property type="match status" value="1"/>
</dbReference>
<comment type="similarity">
    <text evidence="1">Belongs to the ParB family.</text>
</comment>
<dbReference type="OrthoDB" id="7908920at2"/>
<feature type="region of interest" description="Disordered" evidence="2">
    <location>
        <begin position="1"/>
        <end position="36"/>
    </location>
</feature>
<evidence type="ECO:0000256" key="1">
    <source>
        <dbReference type="ARBA" id="ARBA00006295"/>
    </source>
</evidence>
<organism evidence="5">
    <name type="scientific">Ciceribacter selenitireducens ATCC BAA-1503</name>
    <dbReference type="NCBI Taxonomy" id="1336235"/>
    <lineage>
        <taxon>Bacteria</taxon>
        <taxon>Pseudomonadati</taxon>
        <taxon>Pseudomonadota</taxon>
        <taxon>Alphaproteobacteria</taxon>
        <taxon>Hyphomicrobiales</taxon>
        <taxon>Rhizobiaceae</taxon>
        <taxon>Ciceribacter</taxon>
    </lineage>
</organism>
<sequence length="337" mass="37461">MKKSILQRMAAAENRTESTVVSDASDKHSLARRHSSPVISNVGRALTQLTEDSVISLDPDRIDRSPYRDRFGNDEDAAKELEALKVSIASEGQKIPVLVRPHPTKPDHYQLAYGYRRWAAIKAIMTEADRPETIKIRAYVRELSDRQLIEEQSLENGVRENLTWIEQAMWAVQLKSAGLSHRAMCPILGTSEAAISHLFRVTEAVPEDIILAIGRAKGVGRPKWTAFAELLKDPSSAARVRKIINTVEFRGADSSSRIAQAIRAASAAADKVTAEPTEEIVDFAVGDRVFGRMKSNSAGTTVSIPKQERAFARWLADRMPDLLNEYNNHSDPTHQEV</sequence>
<dbReference type="EMBL" id="LS974446">
    <property type="protein sequence ID" value="SUS16650.1"/>
    <property type="molecule type" value="Genomic_DNA"/>
</dbReference>
<evidence type="ECO:0000313" key="4">
    <source>
        <dbReference type="EMBL" id="SSC66765.1"/>
    </source>
</evidence>
<evidence type="ECO:0000313" key="6">
    <source>
        <dbReference type="Proteomes" id="UP000254764"/>
    </source>
</evidence>
<evidence type="ECO:0000256" key="2">
    <source>
        <dbReference type="SAM" id="MobiDB-lite"/>
    </source>
</evidence>
<dbReference type="PANTHER" id="PTHR33375:SF1">
    <property type="entry name" value="CHROMOSOME-PARTITIONING PROTEIN PARB-RELATED"/>
    <property type="match status" value="1"/>
</dbReference>
<dbReference type="AlphaFoldDB" id="A0A380TLF1"/>
<dbReference type="GO" id="GO:0005694">
    <property type="term" value="C:chromosome"/>
    <property type="evidence" value="ECO:0007669"/>
    <property type="project" value="TreeGrafter"/>
</dbReference>
<evidence type="ECO:0000313" key="5">
    <source>
        <dbReference type="EMBL" id="SUS16650.1"/>
    </source>
</evidence>
<dbReference type="NCBIfam" id="TIGR00180">
    <property type="entry name" value="parB_part"/>
    <property type="match status" value="1"/>
</dbReference>
<reference evidence="6" key="1">
    <citation type="submission" date="2018-07" db="EMBL/GenBank/DDBJ databases">
        <authorList>
            <person name="Peiro R."/>
            <person name="Begona"/>
            <person name="Cbmso G."/>
            <person name="Lopez M."/>
            <person name="Gonzalez S."/>
        </authorList>
    </citation>
    <scope>NUCLEOTIDE SEQUENCE [LARGE SCALE GENOMIC DNA]</scope>
</reference>
<accession>A0A380TLF1</accession>
<proteinExistence type="inferred from homology"/>
<dbReference type="SMART" id="SM00470">
    <property type="entry name" value="ParB"/>
    <property type="match status" value="1"/>
</dbReference>
<dbReference type="InterPro" id="IPR036086">
    <property type="entry name" value="ParB/Sulfiredoxin_sf"/>
</dbReference>
<dbReference type="Gene3D" id="3.90.1530.30">
    <property type="match status" value="1"/>
</dbReference>
<keyword evidence="6" id="KW-1185">Reference proteome</keyword>
<dbReference type="InterPro" id="IPR004437">
    <property type="entry name" value="ParB/RepB/Spo0J"/>
</dbReference>
<dbReference type="NCBIfam" id="TIGR03454">
    <property type="entry name" value="partition_RepB"/>
    <property type="match status" value="1"/>
</dbReference>
<evidence type="ECO:0000259" key="3">
    <source>
        <dbReference type="SMART" id="SM00470"/>
    </source>
</evidence>
<feature type="domain" description="ParB-like N-terminal" evidence="3">
    <location>
        <begin position="55"/>
        <end position="157"/>
    </location>
</feature>
<reference evidence="5" key="2">
    <citation type="submission" date="2018-07" db="EMBL/GenBank/DDBJ databases">
        <authorList>
            <person name="Quirk P.G."/>
            <person name="Krulwich T.A."/>
        </authorList>
    </citation>
    <scope>NUCLEOTIDE SEQUENCE</scope>
    <source>
        <strain evidence="4">T2.30D-1.1</strain>
        <strain evidence="5">T2.30D-1.1_plasmid</strain>
        <plasmid evidence="5">1</plasmid>
    </source>
</reference>
<name>A0A380TLF1_9HYPH</name>
<protein>
    <recommendedName>
        <fullName evidence="3">ParB-like N-terminal domain-containing protein</fullName>
    </recommendedName>
</protein>
<dbReference type="GO" id="GO:0003677">
    <property type="term" value="F:DNA binding"/>
    <property type="evidence" value="ECO:0007669"/>
    <property type="project" value="InterPro"/>
</dbReference>
<dbReference type="PANTHER" id="PTHR33375">
    <property type="entry name" value="CHROMOSOME-PARTITIONING PROTEIN PARB-RELATED"/>
    <property type="match status" value="1"/>
</dbReference>
<geneLocation type="plasmid" evidence="5">
    <name>1</name>
</geneLocation>